<dbReference type="SMART" id="SM00387">
    <property type="entry name" value="HATPase_c"/>
    <property type="match status" value="1"/>
</dbReference>
<feature type="compositionally biased region" description="Polar residues" evidence="19">
    <location>
        <begin position="133"/>
        <end position="144"/>
    </location>
</feature>
<keyword evidence="6 23" id="KW-0808">Transferase</keyword>
<dbReference type="PRINTS" id="PR00344">
    <property type="entry name" value="BCTRLSENSOR"/>
</dbReference>
<keyword evidence="4" id="KW-1003">Cell membrane</keyword>
<dbReference type="SMART" id="SM00448">
    <property type="entry name" value="REC"/>
    <property type="match status" value="2"/>
</dbReference>
<evidence type="ECO:0000256" key="16">
    <source>
        <dbReference type="PROSITE-ProRule" id="PRU00110"/>
    </source>
</evidence>
<dbReference type="EC" id="2.7.13.3" evidence="3"/>
<dbReference type="InterPro" id="IPR001789">
    <property type="entry name" value="Sig_transdc_resp-reg_receiver"/>
</dbReference>
<dbReference type="InterPro" id="IPR036890">
    <property type="entry name" value="HATPase_C_sf"/>
</dbReference>
<dbReference type="PROSITE" id="PS50109">
    <property type="entry name" value="HIS_KIN"/>
    <property type="match status" value="1"/>
</dbReference>
<keyword evidence="8" id="KW-0547">Nucleotide-binding</keyword>
<dbReference type="CDD" id="cd00082">
    <property type="entry name" value="HisKA"/>
    <property type="match status" value="1"/>
</dbReference>
<dbReference type="PROSITE" id="PS50110">
    <property type="entry name" value="RESPONSE_REGULATORY"/>
    <property type="match status" value="2"/>
</dbReference>
<dbReference type="Pfam" id="PF00512">
    <property type="entry name" value="HisKA"/>
    <property type="match status" value="1"/>
</dbReference>
<feature type="compositionally biased region" description="Acidic residues" evidence="19">
    <location>
        <begin position="104"/>
        <end position="114"/>
    </location>
</feature>
<feature type="region of interest" description="Disordered" evidence="19">
    <location>
        <begin position="104"/>
        <end position="144"/>
    </location>
</feature>
<keyword evidence="9 23" id="KW-0418">Kinase</keyword>
<evidence type="ECO:0000313" key="23">
    <source>
        <dbReference type="EMBL" id="SLM32148.1"/>
    </source>
</evidence>
<evidence type="ECO:0000313" key="24">
    <source>
        <dbReference type="Proteomes" id="UP000191931"/>
    </source>
</evidence>
<comment type="catalytic activity">
    <reaction evidence="1">
        <text>ATP + protein L-histidine = ADP + protein N-phospho-L-histidine.</text>
        <dbReference type="EC" id="2.7.13.3"/>
    </reaction>
</comment>
<evidence type="ECO:0000259" key="21">
    <source>
        <dbReference type="PROSITE" id="PS50110"/>
    </source>
</evidence>
<dbReference type="InterPro" id="IPR003661">
    <property type="entry name" value="HisK_dim/P_dom"/>
</dbReference>
<gene>
    <name evidence="23" type="ORF">MTBBW1_60048</name>
</gene>
<protein>
    <recommendedName>
        <fullName evidence="15">Sensory/regulatory protein RpfC</fullName>
        <ecNumber evidence="3">2.7.13.3</ecNumber>
    </recommendedName>
</protein>
<evidence type="ECO:0000256" key="11">
    <source>
        <dbReference type="ARBA" id="ARBA00022989"/>
    </source>
</evidence>
<dbReference type="GO" id="GO:0005886">
    <property type="term" value="C:plasma membrane"/>
    <property type="evidence" value="ECO:0007669"/>
    <property type="project" value="UniProtKB-SubCell"/>
</dbReference>
<keyword evidence="11" id="KW-1133">Transmembrane helix</keyword>
<evidence type="ECO:0000256" key="15">
    <source>
        <dbReference type="ARBA" id="ARBA00068150"/>
    </source>
</evidence>
<feature type="modified residue" description="Phosphohistidine" evidence="16">
    <location>
        <position position="827"/>
    </location>
</feature>
<evidence type="ECO:0000256" key="8">
    <source>
        <dbReference type="ARBA" id="ARBA00022741"/>
    </source>
</evidence>
<dbReference type="AlphaFoldDB" id="A0A1W1HIE7"/>
<dbReference type="CDD" id="cd17546">
    <property type="entry name" value="REC_hyHK_CKI1_RcsC-like"/>
    <property type="match status" value="2"/>
</dbReference>
<name>A0A1W1HIE7_9BACT</name>
<dbReference type="Gene3D" id="1.20.120.160">
    <property type="entry name" value="HPT domain"/>
    <property type="match status" value="1"/>
</dbReference>
<feature type="domain" description="Response regulatory" evidence="21">
    <location>
        <begin position="467"/>
        <end position="589"/>
    </location>
</feature>
<sequence>MDNIYDEKKAEYLFTKSGKLIKVIHDSLGAGPIDGTPTHVLEVLADTSWQDWKELVDRLRRKEPVIDKPFSLNYFGMPATFLLSLSLQGDKVFMSATIPEINETDDDFSLETSDEGWQSDSASLDSSHKDSASENNLTEKGNGQKNAILSYESLNGLSEEAFNEISRLNNEFVNMQRTLVSQNIKLKKLNSELTETQQELVEANKNIKLMAEKADSATRAKSEFLANMSHEIRTPMNAVMGMTHLLLRTDLTYRQRDYLTKINSAAISLLGLINDVLDFSKIEAGRLELERTDFFLEDVLNNVFNVVGLRAEEKKLELLMSPLSNISIPLVGDPMRLGQVLINLINNSIKFTEKGHVLVSIKKVQDNDNNITMHFSVSDTGIGLTKEQQKKLFKSFSQADTSITRKYGGSGLGLSISKKIVSLMGGEIGVHSDFGKGSTFYFSATFQQSVMKKSSSCLVDEALQNMPVLVIDDNKISRKVIQRMLESCLFKVSLAASGEEGIAELENAAKTYPFKLVIVDYFMPGGMNGIETAIKIRRMDENFFQPKIILITAYGREEVMKAADKIDLDGFLIKPLTSSNIVEAIISAFFKDFSMPGKRESHKDKALELLKSRKGAKILLVEDNSINQQVASEILQIAEMDITIAGNGLEALELLNKRSFDVVLMDIQMPVIDGIETTKRIRAKQTLKDLPVVAMTAHAMTEQKEACLKAGMNGFVSKPIVPENLYNVLYKCLTDNAVDCDDLPVNSGNLDDLPVSSGNSDNLYRKIRNITEPHLVNIDEGLERLSGNQKLYEKLLKEFRTQNNNTSRRILDLIHSDDQKALALTLHTIKGEAGNLGAKALSFASEAFENGFKNSASQEVLLSLYGDFNNVLVNTLFAIDKIIEKSINGEIFENNAMNGEPVDSIAVQGITNSLLPHDSELHHDFKLHHDSELHHGSELHHDSKLPHDSKLAHDSDEIKSDLMAIANLLDKKSFIASRHIEMLATKLKGSIFEPKSTELKDIIGKFDFNKASEILHQLEKDLHNTFR</sequence>
<organism evidence="23 24">
    <name type="scientific">Desulfamplus magnetovallimortis</name>
    <dbReference type="NCBI Taxonomy" id="1246637"/>
    <lineage>
        <taxon>Bacteria</taxon>
        <taxon>Pseudomonadati</taxon>
        <taxon>Thermodesulfobacteriota</taxon>
        <taxon>Desulfobacteria</taxon>
        <taxon>Desulfobacterales</taxon>
        <taxon>Desulfobacteraceae</taxon>
        <taxon>Desulfamplus</taxon>
    </lineage>
</organism>
<accession>A0A1W1HIE7</accession>
<dbReference type="EMBL" id="FWEV01000303">
    <property type="protein sequence ID" value="SLM32148.1"/>
    <property type="molecule type" value="Genomic_DNA"/>
</dbReference>
<dbReference type="SMART" id="SM00388">
    <property type="entry name" value="HisKA"/>
    <property type="match status" value="1"/>
</dbReference>
<evidence type="ECO:0000256" key="3">
    <source>
        <dbReference type="ARBA" id="ARBA00012438"/>
    </source>
</evidence>
<dbReference type="Pfam" id="PF01627">
    <property type="entry name" value="Hpt"/>
    <property type="match status" value="1"/>
</dbReference>
<dbReference type="Gene3D" id="3.40.50.2300">
    <property type="match status" value="2"/>
</dbReference>
<evidence type="ECO:0000256" key="6">
    <source>
        <dbReference type="ARBA" id="ARBA00022679"/>
    </source>
</evidence>
<dbReference type="Gene3D" id="3.30.565.10">
    <property type="entry name" value="Histidine kinase-like ATPase, C-terminal domain"/>
    <property type="match status" value="1"/>
</dbReference>
<dbReference type="PANTHER" id="PTHR45339">
    <property type="entry name" value="HYBRID SIGNAL TRANSDUCTION HISTIDINE KINASE J"/>
    <property type="match status" value="1"/>
</dbReference>
<dbReference type="STRING" id="1246637.MTBBW1_60048"/>
<evidence type="ECO:0000259" key="22">
    <source>
        <dbReference type="PROSITE" id="PS50894"/>
    </source>
</evidence>
<evidence type="ECO:0000256" key="1">
    <source>
        <dbReference type="ARBA" id="ARBA00000085"/>
    </source>
</evidence>
<keyword evidence="7" id="KW-0812">Transmembrane</keyword>
<dbReference type="CDD" id="cd16922">
    <property type="entry name" value="HATPase_EvgS-ArcB-TorS-like"/>
    <property type="match status" value="1"/>
</dbReference>
<feature type="domain" description="Response regulatory" evidence="21">
    <location>
        <begin position="617"/>
        <end position="733"/>
    </location>
</feature>
<comment type="subunit">
    <text evidence="14">At low DSF concentrations, interacts with RpfF.</text>
</comment>
<dbReference type="Gene3D" id="1.10.287.130">
    <property type="match status" value="1"/>
</dbReference>
<evidence type="ECO:0000256" key="18">
    <source>
        <dbReference type="SAM" id="Coils"/>
    </source>
</evidence>
<keyword evidence="24" id="KW-1185">Reference proteome</keyword>
<dbReference type="InterPro" id="IPR008207">
    <property type="entry name" value="Sig_transdc_His_kin_Hpt_dom"/>
</dbReference>
<dbReference type="SUPFAM" id="SSF47226">
    <property type="entry name" value="Histidine-containing phosphotransfer domain, HPT domain"/>
    <property type="match status" value="1"/>
</dbReference>
<evidence type="ECO:0000259" key="20">
    <source>
        <dbReference type="PROSITE" id="PS50109"/>
    </source>
</evidence>
<dbReference type="InterPro" id="IPR036641">
    <property type="entry name" value="HPT_dom_sf"/>
</dbReference>
<dbReference type="FunFam" id="1.10.287.130:FF:000002">
    <property type="entry name" value="Two-component osmosensing histidine kinase"/>
    <property type="match status" value="1"/>
</dbReference>
<evidence type="ECO:0000256" key="19">
    <source>
        <dbReference type="SAM" id="MobiDB-lite"/>
    </source>
</evidence>
<dbReference type="SUPFAM" id="SSF52172">
    <property type="entry name" value="CheY-like"/>
    <property type="match status" value="2"/>
</dbReference>
<evidence type="ECO:0000256" key="4">
    <source>
        <dbReference type="ARBA" id="ARBA00022475"/>
    </source>
</evidence>
<dbReference type="InterPro" id="IPR011006">
    <property type="entry name" value="CheY-like_superfamily"/>
</dbReference>
<dbReference type="InterPro" id="IPR005467">
    <property type="entry name" value="His_kinase_dom"/>
</dbReference>
<feature type="coiled-coil region" evidence="18">
    <location>
        <begin position="151"/>
        <end position="220"/>
    </location>
</feature>
<dbReference type="RefSeq" id="WP_080797996.1">
    <property type="nucleotide sequence ID" value="NZ_LT828540.1"/>
</dbReference>
<dbReference type="Proteomes" id="UP000191931">
    <property type="component" value="Unassembled WGS sequence"/>
</dbReference>
<dbReference type="PANTHER" id="PTHR45339:SF1">
    <property type="entry name" value="HYBRID SIGNAL TRANSDUCTION HISTIDINE KINASE J"/>
    <property type="match status" value="1"/>
</dbReference>
<proteinExistence type="predicted"/>
<keyword evidence="10" id="KW-0067">ATP-binding</keyword>
<dbReference type="InterPro" id="IPR003594">
    <property type="entry name" value="HATPase_dom"/>
</dbReference>
<feature type="compositionally biased region" description="Polar residues" evidence="19">
    <location>
        <begin position="115"/>
        <end position="125"/>
    </location>
</feature>
<feature type="modified residue" description="4-aspartylphosphate" evidence="17">
    <location>
        <position position="520"/>
    </location>
</feature>
<dbReference type="GO" id="GO:0000155">
    <property type="term" value="F:phosphorelay sensor kinase activity"/>
    <property type="evidence" value="ECO:0007669"/>
    <property type="project" value="InterPro"/>
</dbReference>
<evidence type="ECO:0000256" key="13">
    <source>
        <dbReference type="ARBA" id="ARBA00023136"/>
    </source>
</evidence>
<dbReference type="GO" id="GO:0005524">
    <property type="term" value="F:ATP binding"/>
    <property type="evidence" value="ECO:0007669"/>
    <property type="project" value="UniProtKB-KW"/>
</dbReference>
<feature type="region of interest" description="Disordered" evidence="19">
    <location>
        <begin position="932"/>
        <end position="951"/>
    </location>
</feature>
<keyword evidence="13" id="KW-0472">Membrane</keyword>
<evidence type="ECO:0000256" key="7">
    <source>
        <dbReference type="ARBA" id="ARBA00022692"/>
    </source>
</evidence>
<dbReference type="FunFam" id="3.30.565.10:FF:000010">
    <property type="entry name" value="Sensor histidine kinase RcsC"/>
    <property type="match status" value="1"/>
</dbReference>
<dbReference type="Pfam" id="PF00072">
    <property type="entry name" value="Response_reg"/>
    <property type="match status" value="2"/>
</dbReference>
<dbReference type="InterPro" id="IPR004358">
    <property type="entry name" value="Sig_transdc_His_kin-like_C"/>
</dbReference>
<evidence type="ECO:0000256" key="2">
    <source>
        <dbReference type="ARBA" id="ARBA00004651"/>
    </source>
</evidence>
<evidence type="ECO:0000256" key="17">
    <source>
        <dbReference type="PROSITE-ProRule" id="PRU00169"/>
    </source>
</evidence>
<comment type="subcellular location">
    <subcellularLocation>
        <location evidence="2">Cell membrane</location>
        <topology evidence="2">Multi-pass membrane protein</topology>
    </subcellularLocation>
</comment>
<dbReference type="PROSITE" id="PS50894">
    <property type="entry name" value="HPT"/>
    <property type="match status" value="1"/>
</dbReference>
<evidence type="ECO:0000256" key="9">
    <source>
        <dbReference type="ARBA" id="ARBA00022777"/>
    </source>
</evidence>
<evidence type="ECO:0000256" key="12">
    <source>
        <dbReference type="ARBA" id="ARBA00023012"/>
    </source>
</evidence>
<keyword evidence="18" id="KW-0175">Coiled coil</keyword>
<feature type="modified residue" description="4-aspartylphosphate" evidence="17">
    <location>
        <position position="666"/>
    </location>
</feature>
<dbReference type="Pfam" id="PF02518">
    <property type="entry name" value="HATPase_c"/>
    <property type="match status" value="1"/>
</dbReference>
<keyword evidence="5 17" id="KW-0597">Phosphoprotein</keyword>
<feature type="domain" description="HPt" evidence="22">
    <location>
        <begin position="788"/>
        <end position="886"/>
    </location>
</feature>
<feature type="domain" description="Histidine kinase" evidence="20">
    <location>
        <begin position="227"/>
        <end position="448"/>
    </location>
</feature>
<dbReference type="OrthoDB" id="5378360at2"/>
<reference evidence="23 24" key="1">
    <citation type="submission" date="2017-03" db="EMBL/GenBank/DDBJ databases">
        <authorList>
            <person name="Afonso C.L."/>
            <person name="Miller P.J."/>
            <person name="Scott M.A."/>
            <person name="Spackman E."/>
            <person name="Goraichik I."/>
            <person name="Dimitrov K.M."/>
            <person name="Suarez D.L."/>
            <person name="Swayne D.E."/>
        </authorList>
    </citation>
    <scope>NUCLEOTIDE SEQUENCE [LARGE SCALE GENOMIC DNA]</scope>
    <source>
        <strain evidence="23">PRJEB14757</strain>
    </source>
</reference>
<dbReference type="InterPro" id="IPR036097">
    <property type="entry name" value="HisK_dim/P_sf"/>
</dbReference>
<dbReference type="SUPFAM" id="SSF47384">
    <property type="entry name" value="Homodimeric domain of signal transducing histidine kinase"/>
    <property type="match status" value="1"/>
</dbReference>
<evidence type="ECO:0000256" key="10">
    <source>
        <dbReference type="ARBA" id="ARBA00022840"/>
    </source>
</evidence>
<keyword evidence="12" id="KW-0902">Two-component regulatory system</keyword>
<evidence type="ECO:0000256" key="14">
    <source>
        <dbReference type="ARBA" id="ARBA00064003"/>
    </source>
</evidence>
<dbReference type="SUPFAM" id="SSF55874">
    <property type="entry name" value="ATPase domain of HSP90 chaperone/DNA topoisomerase II/histidine kinase"/>
    <property type="match status" value="1"/>
</dbReference>
<evidence type="ECO:0000256" key="5">
    <source>
        <dbReference type="ARBA" id="ARBA00022553"/>
    </source>
</evidence>